<feature type="transmembrane region" description="Helical" evidence="6">
    <location>
        <begin position="94"/>
        <end position="113"/>
    </location>
</feature>
<feature type="domain" description="DUF2179" evidence="7">
    <location>
        <begin position="234"/>
        <end position="288"/>
    </location>
</feature>
<evidence type="ECO:0000256" key="6">
    <source>
        <dbReference type="SAM" id="Phobius"/>
    </source>
</evidence>
<dbReference type="PANTHER" id="PTHR33545:SF5">
    <property type="entry name" value="UPF0750 MEMBRANE PROTEIN YITT"/>
    <property type="match status" value="1"/>
</dbReference>
<keyword evidence="2" id="KW-1003">Cell membrane</keyword>
<proteinExistence type="predicted"/>
<evidence type="ECO:0000256" key="1">
    <source>
        <dbReference type="ARBA" id="ARBA00004651"/>
    </source>
</evidence>
<protein>
    <submittedName>
        <fullName evidence="8">YitT family protein</fullName>
    </submittedName>
</protein>
<dbReference type="InterPro" id="IPR019264">
    <property type="entry name" value="DUF2179"/>
</dbReference>
<dbReference type="PANTHER" id="PTHR33545">
    <property type="entry name" value="UPF0750 MEMBRANE PROTEIN YITT-RELATED"/>
    <property type="match status" value="1"/>
</dbReference>
<keyword evidence="3 6" id="KW-0812">Transmembrane</keyword>
<feature type="transmembrane region" description="Helical" evidence="6">
    <location>
        <begin position="61"/>
        <end position="82"/>
    </location>
</feature>
<organism evidence="8 9">
    <name type="scientific">Mediterraneibacter catenae</name>
    <dbReference type="NCBI Taxonomy" id="2594882"/>
    <lineage>
        <taxon>Bacteria</taxon>
        <taxon>Bacillati</taxon>
        <taxon>Bacillota</taxon>
        <taxon>Clostridia</taxon>
        <taxon>Lachnospirales</taxon>
        <taxon>Lachnospiraceae</taxon>
        <taxon>Mediterraneibacter</taxon>
    </lineage>
</organism>
<dbReference type="InterPro" id="IPR051461">
    <property type="entry name" value="UPF0750_membrane"/>
</dbReference>
<dbReference type="Pfam" id="PF10035">
    <property type="entry name" value="DUF2179"/>
    <property type="match status" value="1"/>
</dbReference>
<dbReference type="Pfam" id="PF02588">
    <property type="entry name" value="YitT_membrane"/>
    <property type="match status" value="1"/>
</dbReference>
<feature type="transmembrane region" description="Helical" evidence="6">
    <location>
        <begin position="159"/>
        <end position="181"/>
    </location>
</feature>
<keyword evidence="4 6" id="KW-1133">Transmembrane helix</keyword>
<dbReference type="EMBL" id="VMSO01000003">
    <property type="protein sequence ID" value="KAA8502323.1"/>
    <property type="molecule type" value="Genomic_DNA"/>
</dbReference>
<dbReference type="CDD" id="cd16380">
    <property type="entry name" value="YitT_C"/>
    <property type="match status" value="1"/>
</dbReference>
<evidence type="ECO:0000313" key="8">
    <source>
        <dbReference type="EMBL" id="KAA8502323.1"/>
    </source>
</evidence>
<keyword evidence="9" id="KW-1185">Reference proteome</keyword>
<accession>A0A5M9I095</accession>
<sequence length="304" mass="32233">MSDKKTSINLKTKIDYKILLWDLLYDIAGSILYAAGIYTFAGYAGFAPGGVSGLALILNHLLGLPVGTVTLLFNIPLVIISYKDVGKALLLKSAKTMVISSLFLDVIFPFIPMYTGGRLMAAICSGVFMGAGMALFYIRGSSSGGIDFLALTIKKKKPHMTIGVITLLIDLVVILLGWPVFGDVDAVLYGVASTGVSTIVIDKILYGAGAGTLAIIITEKGRQIGEKIGENVRRGVTTIPASGGYTGMYRDVILCACSKAEAYLVKSIVQEVDDKAFVMFTETSEVLGEGFKTENKQAGSNGNG</sequence>
<comment type="subcellular location">
    <subcellularLocation>
        <location evidence="1">Cell membrane</location>
        <topology evidence="1">Multi-pass membrane protein</topology>
    </subcellularLocation>
</comment>
<evidence type="ECO:0000313" key="9">
    <source>
        <dbReference type="Proteomes" id="UP000322025"/>
    </source>
</evidence>
<dbReference type="Proteomes" id="UP000322025">
    <property type="component" value="Unassembled WGS sequence"/>
</dbReference>
<feature type="transmembrane region" description="Helical" evidence="6">
    <location>
        <begin position="119"/>
        <end position="138"/>
    </location>
</feature>
<reference evidence="8 9" key="1">
    <citation type="submission" date="2019-07" db="EMBL/GenBank/DDBJ databases">
        <authorList>
            <person name="Wongkuna S."/>
            <person name="Scaria J."/>
        </authorList>
    </citation>
    <scope>NUCLEOTIDE SEQUENCE [LARGE SCALE GENOMIC DNA]</scope>
    <source>
        <strain evidence="8 9">SW178</strain>
    </source>
</reference>
<evidence type="ECO:0000256" key="4">
    <source>
        <dbReference type="ARBA" id="ARBA00022989"/>
    </source>
</evidence>
<evidence type="ECO:0000256" key="5">
    <source>
        <dbReference type="ARBA" id="ARBA00023136"/>
    </source>
</evidence>
<dbReference type="GO" id="GO:0005886">
    <property type="term" value="C:plasma membrane"/>
    <property type="evidence" value="ECO:0007669"/>
    <property type="project" value="UniProtKB-SubCell"/>
</dbReference>
<dbReference type="InterPro" id="IPR015867">
    <property type="entry name" value="N-reg_PII/ATP_PRibTrfase_C"/>
</dbReference>
<evidence type="ECO:0000256" key="3">
    <source>
        <dbReference type="ARBA" id="ARBA00022692"/>
    </source>
</evidence>
<feature type="transmembrane region" description="Helical" evidence="6">
    <location>
        <begin position="187"/>
        <end position="217"/>
    </location>
</feature>
<evidence type="ECO:0000256" key="2">
    <source>
        <dbReference type="ARBA" id="ARBA00022475"/>
    </source>
</evidence>
<dbReference type="Gene3D" id="3.30.70.120">
    <property type="match status" value="1"/>
</dbReference>
<dbReference type="PIRSF" id="PIRSF006483">
    <property type="entry name" value="Membrane_protein_YitT"/>
    <property type="match status" value="1"/>
</dbReference>
<dbReference type="RefSeq" id="WP_087150359.1">
    <property type="nucleotide sequence ID" value="NZ_VMSO01000003.1"/>
</dbReference>
<dbReference type="InterPro" id="IPR003740">
    <property type="entry name" value="YitT"/>
</dbReference>
<dbReference type="OrthoDB" id="3180973at2"/>
<comment type="caution">
    <text evidence="8">The sequence shown here is derived from an EMBL/GenBank/DDBJ whole genome shotgun (WGS) entry which is preliminary data.</text>
</comment>
<feature type="transmembrane region" description="Helical" evidence="6">
    <location>
        <begin position="20"/>
        <end position="41"/>
    </location>
</feature>
<evidence type="ECO:0000259" key="7">
    <source>
        <dbReference type="Pfam" id="PF10035"/>
    </source>
</evidence>
<keyword evidence="5 6" id="KW-0472">Membrane</keyword>
<name>A0A5M9I095_9FIRM</name>
<gene>
    <name evidence="8" type="ORF">FNY66_04145</name>
</gene>
<dbReference type="AlphaFoldDB" id="A0A5M9I095"/>